<dbReference type="InterPro" id="IPR003245">
    <property type="entry name" value="Phytocyanin_dom"/>
</dbReference>
<dbReference type="PANTHER" id="PTHR33021:SF499">
    <property type="entry name" value="OS12G0150500 PROTEIN"/>
    <property type="match status" value="1"/>
</dbReference>
<dbReference type="GO" id="GO:0046872">
    <property type="term" value="F:metal ion binding"/>
    <property type="evidence" value="ECO:0007669"/>
    <property type="project" value="UniProtKB-KW"/>
</dbReference>
<evidence type="ECO:0000256" key="3">
    <source>
        <dbReference type="SAM" id="MobiDB-lite"/>
    </source>
</evidence>
<dbReference type="InterPro" id="IPR039391">
    <property type="entry name" value="Phytocyanin-like"/>
</dbReference>
<keyword evidence="1" id="KW-0479">Metal-binding</keyword>
<organism evidence="6 7">
    <name type="scientific">Helianthus annuus</name>
    <name type="common">Common sunflower</name>
    <dbReference type="NCBI Taxonomy" id="4232"/>
    <lineage>
        <taxon>Eukaryota</taxon>
        <taxon>Viridiplantae</taxon>
        <taxon>Streptophyta</taxon>
        <taxon>Embryophyta</taxon>
        <taxon>Tracheophyta</taxon>
        <taxon>Spermatophyta</taxon>
        <taxon>Magnoliopsida</taxon>
        <taxon>eudicotyledons</taxon>
        <taxon>Gunneridae</taxon>
        <taxon>Pentapetalae</taxon>
        <taxon>asterids</taxon>
        <taxon>campanulids</taxon>
        <taxon>Asterales</taxon>
        <taxon>Asteraceae</taxon>
        <taxon>Asteroideae</taxon>
        <taxon>Heliantheae alliance</taxon>
        <taxon>Heliantheae</taxon>
        <taxon>Helianthus</taxon>
    </lineage>
</organism>
<keyword evidence="7" id="KW-1185">Reference proteome</keyword>
<keyword evidence="4" id="KW-1133">Transmembrane helix</keyword>
<dbReference type="Pfam" id="PF02298">
    <property type="entry name" value="Cu_bind_like"/>
    <property type="match status" value="1"/>
</dbReference>
<feature type="region of interest" description="Disordered" evidence="3">
    <location>
        <begin position="172"/>
        <end position="214"/>
    </location>
</feature>
<dbReference type="CDD" id="cd04216">
    <property type="entry name" value="Phytocyanin"/>
    <property type="match status" value="1"/>
</dbReference>
<feature type="compositionally biased region" description="Pro residues" evidence="3">
    <location>
        <begin position="176"/>
        <end position="204"/>
    </location>
</feature>
<dbReference type="InterPro" id="IPR008972">
    <property type="entry name" value="Cupredoxin"/>
</dbReference>
<dbReference type="Gene3D" id="2.60.40.420">
    <property type="entry name" value="Cupredoxins - blue copper proteins"/>
    <property type="match status" value="1"/>
</dbReference>
<evidence type="ECO:0000256" key="1">
    <source>
        <dbReference type="ARBA" id="ARBA00022723"/>
    </source>
</evidence>
<feature type="transmembrane region" description="Helical" evidence="4">
    <location>
        <begin position="51"/>
        <end position="69"/>
    </location>
</feature>
<dbReference type="GO" id="GO:0005886">
    <property type="term" value="C:plasma membrane"/>
    <property type="evidence" value="ECO:0000318"/>
    <property type="project" value="GO_Central"/>
</dbReference>
<dbReference type="PROSITE" id="PS51485">
    <property type="entry name" value="PHYTOCYANIN"/>
    <property type="match status" value="1"/>
</dbReference>
<dbReference type="InParanoid" id="A0A251RQ11"/>
<dbReference type="FunFam" id="2.60.40.420:FF:000003">
    <property type="entry name" value="Blue copper"/>
    <property type="match status" value="1"/>
</dbReference>
<dbReference type="AlphaFoldDB" id="A0A251RQ11"/>
<gene>
    <name evidence="6" type="ORF">HannXRQ_Chr17g0552421</name>
</gene>
<evidence type="ECO:0000259" key="5">
    <source>
        <dbReference type="PROSITE" id="PS51485"/>
    </source>
</evidence>
<dbReference type="STRING" id="4232.A0A251RQ11"/>
<evidence type="ECO:0000256" key="4">
    <source>
        <dbReference type="SAM" id="Phobius"/>
    </source>
</evidence>
<feature type="domain" description="Phytocyanin" evidence="5">
    <location>
        <begin position="71"/>
        <end position="170"/>
    </location>
</feature>
<dbReference type="PANTHER" id="PTHR33021">
    <property type="entry name" value="BLUE COPPER PROTEIN"/>
    <property type="match status" value="1"/>
</dbReference>
<dbReference type="GO" id="GO:0009055">
    <property type="term" value="F:electron transfer activity"/>
    <property type="evidence" value="ECO:0007669"/>
    <property type="project" value="InterPro"/>
</dbReference>
<keyword evidence="2" id="KW-0325">Glycoprotein</keyword>
<dbReference type="OMA" id="LTLCHIC"/>
<dbReference type="EMBL" id="CM007906">
    <property type="protein sequence ID" value="OTF86593.1"/>
    <property type="molecule type" value="Genomic_DNA"/>
</dbReference>
<reference evidence="7" key="1">
    <citation type="journal article" date="2017" name="Nature">
        <title>The sunflower genome provides insights into oil metabolism, flowering and Asterid evolution.</title>
        <authorList>
            <person name="Badouin H."/>
            <person name="Gouzy J."/>
            <person name="Grassa C.J."/>
            <person name="Murat F."/>
            <person name="Staton S.E."/>
            <person name="Cottret L."/>
            <person name="Lelandais-Briere C."/>
            <person name="Owens G.L."/>
            <person name="Carrere S."/>
            <person name="Mayjonade B."/>
            <person name="Legrand L."/>
            <person name="Gill N."/>
            <person name="Kane N.C."/>
            <person name="Bowers J.E."/>
            <person name="Hubner S."/>
            <person name="Bellec A."/>
            <person name="Berard A."/>
            <person name="Berges H."/>
            <person name="Blanchet N."/>
            <person name="Boniface M.C."/>
            <person name="Brunel D."/>
            <person name="Catrice O."/>
            <person name="Chaidir N."/>
            <person name="Claudel C."/>
            <person name="Donnadieu C."/>
            <person name="Faraut T."/>
            <person name="Fievet G."/>
            <person name="Helmstetter N."/>
            <person name="King M."/>
            <person name="Knapp S.J."/>
            <person name="Lai Z."/>
            <person name="Le Paslier M.C."/>
            <person name="Lippi Y."/>
            <person name="Lorenzon L."/>
            <person name="Mandel J.R."/>
            <person name="Marage G."/>
            <person name="Marchand G."/>
            <person name="Marquand E."/>
            <person name="Bret-Mestries E."/>
            <person name="Morien E."/>
            <person name="Nambeesan S."/>
            <person name="Nguyen T."/>
            <person name="Pegot-Espagnet P."/>
            <person name="Pouilly N."/>
            <person name="Raftis F."/>
            <person name="Sallet E."/>
            <person name="Schiex T."/>
            <person name="Thomas J."/>
            <person name="Vandecasteele C."/>
            <person name="Vares D."/>
            <person name="Vear F."/>
            <person name="Vautrin S."/>
            <person name="Crespi M."/>
            <person name="Mangin B."/>
            <person name="Burke J.M."/>
            <person name="Salse J."/>
            <person name="Munos S."/>
            <person name="Vincourt P."/>
            <person name="Rieseberg L.H."/>
            <person name="Langlade N.B."/>
        </authorList>
    </citation>
    <scope>NUCLEOTIDE SEQUENCE [LARGE SCALE GENOMIC DNA]</scope>
    <source>
        <strain evidence="7">cv. SF193</strain>
    </source>
</reference>
<evidence type="ECO:0000313" key="7">
    <source>
        <dbReference type="Proteomes" id="UP000215914"/>
    </source>
</evidence>
<keyword evidence="4" id="KW-0472">Membrane</keyword>
<proteinExistence type="predicted"/>
<sequence length="235" mass="24831">MICEASAIIVRQLTLCHICRHVTMTNIIQTHTFLKITLFFQEYKIMAKVSIMRVLIGLAAMVMLLQVVVATDYTVGSPSGGWDTTTDLGSWSSSQTFTVGDNLDFQFGPTHDVVEVTKDNYDSCGTGNAISTTTTSPARIALTSAGTRYFICGRSNHCSLGMKVQVNVVAASTPTTPSPPQTTTPSSPTPPEAGPTSPSPPPPATGTNVEPPSSAISLKMTAGTMLGLGFLVMLL</sequence>
<keyword evidence="4" id="KW-0812">Transmembrane</keyword>
<evidence type="ECO:0000256" key="2">
    <source>
        <dbReference type="ARBA" id="ARBA00023180"/>
    </source>
</evidence>
<evidence type="ECO:0000313" key="6">
    <source>
        <dbReference type="EMBL" id="OTF86593.1"/>
    </source>
</evidence>
<dbReference type="Proteomes" id="UP000215914">
    <property type="component" value="Chromosome 17"/>
</dbReference>
<dbReference type="SUPFAM" id="SSF49503">
    <property type="entry name" value="Cupredoxins"/>
    <property type="match status" value="1"/>
</dbReference>
<protein>
    <submittedName>
        <fullName evidence="6">Putative cupredoxin</fullName>
    </submittedName>
</protein>
<accession>A0A251RQ11</accession>
<name>A0A251RQ11_HELAN</name>